<gene>
    <name evidence="3" type="ORF">ACFSUD_07770</name>
</gene>
<feature type="domain" description="Fumarylacetoacetase-like C-terminal" evidence="2">
    <location>
        <begin position="98"/>
        <end position="257"/>
    </location>
</feature>
<proteinExistence type="predicted"/>
<accession>A0ABW5U0Y2</accession>
<comment type="caution">
    <text evidence="3">The sequence shown here is derived from an EMBL/GenBank/DDBJ whole genome shotgun (WGS) entry which is preliminary data.</text>
</comment>
<dbReference type="RefSeq" id="WP_386373105.1">
    <property type="nucleotide sequence ID" value="NZ_JBHUMP010000005.1"/>
</dbReference>
<dbReference type="InterPro" id="IPR036663">
    <property type="entry name" value="Fumarylacetoacetase_C_sf"/>
</dbReference>
<dbReference type="EMBL" id="JBHUMP010000005">
    <property type="protein sequence ID" value="MFD2739459.1"/>
    <property type="molecule type" value="Genomic_DNA"/>
</dbReference>
<keyword evidence="4" id="KW-1185">Reference proteome</keyword>
<sequence length="261" mass="27662">MSASDHPAGEIARDILQGRTFNPYPDTRPRSLAEGYALQDAVVARLQRDGARGAVGGWKIAANSAALMQRFSMSEPASGRVFADQRHASPARLKAAEFAQFAYEPEIAAVIGQRLAPPDAPFERAEIIDAVTRFVPALELLDMRRVDVLTSHMPDIIGQNITNAGAVIGGPGIAPDALDVARQRMIVTIDGQDELDVTGAAPQDPCAAVLWLANHLAARGLTLEAGQVVLCGTHAPIRLLPGPARIAVDMPGMGSVRLDLV</sequence>
<dbReference type="PANTHER" id="PTHR30143:SF0">
    <property type="entry name" value="2-KETO-4-PENTENOATE HYDRATASE"/>
    <property type="match status" value="1"/>
</dbReference>
<name>A0ABW5U0Y2_9RHOB</name>
<reference evidence="4" key="1">
    <citation type="journal article" date="2019" name="Int. J. Syst. Evol. Microbiol.">
        <title>The Global Catalogue of Microorganisms (GCM) 10K type strain sequencing project: providing services to taxonomists for standard genome sequencing and annotation.</title>
        <authorList>
            <consortium name="The Broad Institute Genomics Platform"/>
            <consortium name="The Broad Institute Genome Sequencing Center for Infectious Disease"/>
            <person name="Wu L."/>
            <person name="Ma J."/>
        </authorList>
    </citation>
    <scope>NUCLEOTIDE SEQUENCE [LARGE SCALE GENOMIC DNA]</scope>
    <source>
        <strain evidence="4">TISTR 2562</strain>
    </source>
</reference>
<evidence type="ECO:0000256" key="1">
    <source>
        <dbReference type="ARBA" id="ARBA00023239"/>
    </source>
</evidence>
<dbReference type="PANTHER" id="PTHR30143">
    <property type="entry name" value="ACID HYDRATASE"/>
    <property type="match status" value="1"/>
</dbReference>
<dbReference type="InterPro" id="IPR050772">
    <property type="entry name" value="Hydratase-Decarb/MhpD_sf"/>
</dbReference>
<dbReference type="SUPFAM" id="SSF56529">
    <property type="entry name" value="FAH"/>
    <property type="match status" value="1"/>
</dbReference>
<dbReference type="Gene3D" id="3.90.850.10">
    <property type="entry name" value="Fumarylacetoacetase-like, C-terminal domain"/>
    <property type="match status" value="1"/>
</dbReference>
<organism evidence="3 4">
    <name type="scientific">Sulfitobacter aestuarii</name>
    <dbReference type="NCBI Taxonomy" id="2161676"/>
    <lineage>
        <taxon>Bacteria</taxon>
        <taxon>Pseudomonadati</taxon>
        <taxon>Pseudomonadota</taxon>
        <taxon>Alphaproteobacteria</taxon>
        <taxon>Rhodobacterales</taxon>
        <taxon>Roseobacteraceae</taxon>
        <taxon>Sulfitobacter</taxon>
    </lineage>
</organism>
<keyword evidence="1" id="KW-0456">Lyase</keyword>
<evidence type="ECO:0000313" key="4">
    <source>
        <dbReference type="Proteomes" id="UP001597474"/>
    </source>
</evidence>
<dbReference type="InterPro" id="IPR011234">
    <property type="entry name" value="Fumarylacetoacetase-like_C"/>
</dbReference>
<protein>
    <submittedName>
        <fullName evidence="3">2-keto-4-pentenoate hydratase</fullName>
    </submittedName>
</protein>
<dbReference type="Proteomes" id="UP001597474">
    <property type="component" value="Unassembled WGS sequence"/>
</dbReference>
<dbReference type="Pfam" id="PF01557">
    <property type="entry name" value="FAA_hydrolase"/>
    <property type="match status" value="1"/>
</dbReference>
<evidence type="ECO:0000259" key="2">
    <source>
        <dbReference type="Pfam" id="PF01557"/>
    </source>
</evidence>
<evidence type="ECO:0000313" key="3">
    <source>
        <dbReference type="EMBL" id="MFD2739459.1"/>
    </source>
</evidence>